<feature type="transmembrane region" description="Helical" evidence="2">
    <location>
        <begin position="256"/>
        <end position="277"/>
    </location>
</feature>
<feature type="region of interest" description="Disordered" evidence="1">
    <location>
        <begin position="1"/>
        <end position="20"/>
    </location>
</feature>
<protein>
    <recommendedName>
        <fullName evidence="3">Oligosaccharyl transferase STT3 N-terminal domain-containing protein</fullName>
    </recommendedName>
</protein>
<keyword evidence="2" id="KW-0812">Transmembrane</keyword>
<organism evidence="4 5">
    <name type="scientific">Candidatus Aquicultor secundus</name>
    <dbReference type="NCBI Taxonomy" id="1973895"/>
    <lineage>
        <taxon>Bacteria</taxon>
        <taxon>Bacillati</taxon>
        <taxon>Actinomycetota</taxon>
        <taxon>Candidatus Aquicultoria</taxon>
        <taxon>Candidatus Aquicultorales</taxon>
        <taxon>Candidatus Aquicultoraceae</taxon>
        <taxon>Candidatus Aquicultor</taxon>
    </lineage>
</organism>
<evidence type="ECO:0000256" key="1">
    <source>
        <dbReference type="SAM" id="MobiDB-lite"/>
    </source>
</evidence>
<dbReference type="AlphaFoldDB" id="A0A2M7T6I6"/>
<accession>A0A2M7T6I6</accession>
<feature type="transmembrane region" description="Helical" evidence="2">
    <location>
        <begin position="104"/>
        <end position="120"/>
    </location>
</feature>
<dbReference type="EMBL" id="PFNG01000200">
    <property type="protein sequence ID" value="PIZ36522.1"/>
    <property type="molecule type" value="Genomic_DNA"/>
</dbReference>
<feature type="transmembrane region" description="Helical" evidence="2">
    <location>
        <begin position="27"/>
        <end position="46"/>
    </location>
</feature>
<feature type="transmembrane region" description="Helical" evidence="2">
    <location>
        <begin position="207"/>
        <end position="224"/>
    </location>
</feature>
<evidence type="ECO:0000256" key="2">
    <source>
        <dbReference type="SAM" id="Phobius"/>
    </source>
</evidence>
<keyword evidence="2" id="KW-0472">Membrane</keyword>
<sequence>MEFEDSTQDKVNKNSSKRSGTACPRNNVYLILAFVALTLISLFLRFKILPILTGDPTLTLTADSDSSSYLRLFDLIIHNFPKMPTGMDFYSNYPWGFKPDIPPIWPYLLAVISLPVSKILSLNPQEVAGLLVVLLGTAAAIPIYFLAKELFGKKVGLTTAAVALVHPFFILLSSAAIDHITADIFLVPSALALFLVSKRYYSEGRNWKFAILAVLGGACVALSIMMSLTLILVLSMTLLPVVPALFLLSKEKIKPVLAAIGVQFATATLVLGLLAVITPWFSSSFTFEALSYLHIAVFAAIAMFGGISYLALRTNAKQITYRSVMGCAIIAVLALVVGVPNFREIVVGGYYKKHRQLPSRQKYH</sequence>
<keyword evidence="2" id="KW-1133">Transmembrane helix</keyword>
<feature type="transmembrane region" description="Helical" evidence="2">
    <location>
        <begin position="230"/>
        <end position="249"/>
    </location>
</feature>
<reference evidence="5" key="1">
    <citation type="submission" date="2017-09" db="EMBL/GenBank/DDBJ databases">
        <title>Depth-based differentiation of microbial function through sediment-hosted aquifers and enrichment of novel symbionts in the deep terrestrial subsurface.</title>
        <authorList>
            <person name="Probst A.J."/>
            <person name="Ladd B."/>
            <person name="Jarett J.K."/>
            <person name="Geller-Mcgrath D.E."/>
            <person name="Sieber C.M.K."/>
            <person name="Emerson J.B."/>
            <person name="Anantharaman K."/>
            <person name="Thomas B.C."/>
            <person name="Malmstrom R."/>
            <person name="Stieglmeier M."/>
            <person name="Klingl A."/>
            <person name="Woyke T."/>
            <person name="Ryan C.M."/>
            <person name="Banfield J.F."/>
        </authorList>
    </citation>
    <scope>NUCLEOTIDE SEQUENCE [LARGE SCALE GENOMIC DNA]</scope>
</reference>
<feature type="domain" description="Oligosaccharyl transferase STT3 N-terminal" evidence="3">
    <location>
        <begin position="61"/>
        <end position="333"/>
    </location>
</feature>
<dbReference type="GO" id="GO:0016020">
    <property type="term" value="C:membrane"/>
    <property type="evidence" value="ECO:0007669"/>
    <property type="project" value="InterPro"/>
</dbReference>
<gene>
    <name evidence="4" type="ORF">COY37_08325</name>
</gene>
<dbReference type="Proteomes" id="UP000230956">
    <property type="component" value="Unassembled WGS sequence"/>
</dbReference>
<evidence type="ECO:0000313" key="5">
    <source>
        <dbReference type="Proteomes" id="UP000230956"/>
    </source>
</evidence>
<name>A0A2M7T6I6_9ACTN</name>
<dbReference type="Pfam" id="PF02516">
    <property type="entry name" value="STT3"/>
    <property type="match status" value="1"/>
</dbReference>
<dbReference type="InterPro" id="IPR048307">
    <property type="entry name" value="STT3_N"/>
</dbReference>
<feature type="transmembrane region" description="Helical" evidence="2">
    <location>
        <begin position="127"/>
        <end position="147"/>
    </location>
</feature>
<feature type="transmembrane region" description="Helical" evidence="2">
    <location>
        <begin position="289"/>
        <end position="312"/>
    </location>
</feature>
<dbReference type="RefSeq" id="WP_286977179.1">
    <property type="nucleotide sequence ID" value="NZ_PFNG01000200.1"/>
</dbReference>
<dbReference type="UniPathway" id="UPA00378"/>
<evidence type="ECO:0000313" key="4">
    <source>
        <dbReference type="EMBL" id="PIZ36522.1"/>
    </source>
</evidence>
<feature type="transmembrane region" description="Helical" evidence="2">
    <location>
        <begin position="324"/>
        <end position="342"/>
    </location>
</feature>
<feature type="transmembrane region" description="Helical" evidence="2">
    <location>
        <begin position="167"/>
        <end position="195"/>
    </location>
</feature>
<evidence type="ECO:0000259" key="3">
    <source>
        <dbReference type="Pfam" id="PF02516"/>
    </source>
</evidence>
<proteinExistence type="predicted"/>
<comment type="caution">
    <text evidence="4">The sequence shown here is derived from an EMBL/GenBank/DDBJ whole genome shotgun (WGS) entry which is preliminary data.</text>
</comment>